<name>A0ABT3X0A5_9BACL</name>
<reference evidence="2 3" key="1">
    <citation type="submission" date="2022-11" db="EMBL/GenBank/DDBJ databases">
        <title>Study of microbial diversity in lake waters.</title>
        <authorList>
            <person name="Zhang J."/>
        </authorList>
    </citation>
    <scope>NUCLEOTIDE SEQUENCE [LARGE SCALE GENOMIC DNA]</scope>
    <source>
        <strain evidence="2 3">DT12</strain>
    </source>
</reference>
<feature type="transmembrane region" description="Helical" evidence="1">
    <location>
        <begin position="171"/>
        <end position="195"/>
    </location>
</feature>
<evidence type="ECO:0000313" key="3">
    <source>
        <dbReference type="Proteomes" id="UP001208017"/>
    </source>
</evidence>
<evidence type="ECO:0000313" key="2">
    <source>
        <dbReference type="EMBL" id="MCX7570331.1"/>
    </source>
</evidence>
<dbReference type="EMBL" id="JAPMLT010000004">
    <property type="protein sequence ID" value="MCX7570331.1"/>
    <property type="molecule type" value="Genomic_DNA"/>
</dbReference>
<evidence type="ECO:0000256" key="1">
    <source>
        <dbReference type="SAM" id="Phobius"/>
    </source>
</evidence>
<keyword evidence="1" id="KW-0472">Membrane</keyword>
<dbReference type="Proteomes" id="UP001208017">
    <property type="component" value="Unassembled WGS sequence"/>
</dbReference>
<organism evidence="2 3">
    <name type="scientific">Tumebacillus lacus</name>
    <dbReference type="NCBI Taxonomy" id="2995335"/>
    <lineage>
        <taxon>Bacteria</taxon>
        <taxon>Bacillati</taxon>
        <taxon>Bacillota</taxon>
        <taxon>Bacilli</taxon>
        <taxon>Bacillales</taxon>
        <taxon>Alicyclobacillaceae</taxon>
        <taxon>Tumebacillus</taxon>
    </lineage>
</organism>
<dbReference type="PANTHER" id="PTHR40078">
    <property type="entry name" value="INTEGRAL MEMBRANE PROTEIN-RELATED"/>
    <property type="match status" value="1"/>
</dbReference>
<keyword evidence="3" id="KW-1185">Reference proteome</keyword>
<protein>
    <submittedName>
        <fullName evidence="2">YitT family protein</fullName>
    </submittedName>
</protein>
<dbReference type="InterPro" id="IPR038750">
    <property type="entry name" value="YczE/YyaS-like"/>
</dbReference>
<feature type="transmembrane region" description="Helical" evidence="1">
    <location>
        <begin position="61"/>
        <end position="84"/>
    </location>
</feature>
<gene>
    <name evidence="2" type="ORF">OS242_10185</name>
</gene>
<feature type="transmembrane region" description="Helical" evidence="1">
    <location>
        <begin position="91"/>
        <end position="107"/>
    </location>
</feature>
<feature type="transmembrane region" description="Helical" evidence="1">
    <location>
        <begin position="127"/>
        <end position="150"/>
    </location>
</feature>
<dbReference type="PANTHER" id="PTHR40078:SF1">
    <property type="entry name" value="INTEGRAL MEMBRANE PROTEIN"/>
    <property type="match status" value="1"/>
</dbReference>
<keyword evidence="1" id="KW-1133">Transmembrane helix</keyword>
<feature type="transmembrane region" description="Helical" evidence="1">
    <location>
        <begin position="27"/>
        <end position="49"/>
    </location>
</feature>
<sequence>MQVETNTKPPAPNTWQITDWKLFLRRLIVMNLGLFIMAVGINSVVHAHLGASPWDVLHIGLTLHTAMSFGTAQQVVGLVILLFACWQARSWPTIGCLINILMVGLYSDLMFDVVPQPELLVLRIMEFAVGVLLCGYGAGIYISAQLGAGPRDWLMLTLHAKTGMKIRWMRTILEVSAVAAGYLLGGPLGAGTIVFSLTVGHPTEWGIKWATRVFRPFVERREASHEIVH</sequence>
<comment type="caution">
    <text evidence="2">The sequence shown here is derived from an EMBL/GenBank/DDBJ whole genome shotgun (WGS) entry which is preliminary data.</text>
</comment>
<proteinExistence type="predicted"/>
<dbReference type="RefSeq" id="WP_267151578.1">
    <property type="nucleotide sequence ID" value="NZ_JAPMLT010000004.1"/>
</dbReference>
<dbReference type="Pfam" id="PF19700">
    <property type="entry name" value="DUF6198"/>
    <property type="match status" value="1"/>
</dbReference>
<accession>A0ABT3X0A5</accession>
<keyword evidence="1" id="KW-0812">Transmembrane</keyword>